<dbReference type="InterPro" id="IPR004670">
    <property type="entry name" value="NhaA"/>
</dbReference>
<accession>A0A1H9EP42</accession>
<dbReference type="InterPro" id="IPR023171">
    <property type="entry name" value="Na/H_antiporter_dom_sf"/>
</dbReference>
<keyword evidence="10 11" id="KW-0739">Sodium transport</keyword>
<dbReference type="NCBIfam" id="TIGR00773">
    <property type="entry name" value="NhaA"/>
    <property type="match status" value="1"/>
</dbReference>
<name>A0A1H9EP42_9ACTN</name>
<dbReference type="GO" id="GO:0015385">
    <property type="term" value="F:sodium:proton antiporter activity"/>
    <property type="evidence" value="ECO:0007669"/>
    <property type="project" value="UniProtKB-UniRule"/>
</dbReference>
<dbReference type="STRING" id="1036181.SAMN05421756_1039"/>
<feature type="transmembrane region" description="Helical" evidence="11">
    <location>
        <begin position="74"/>
        <end position="93"/>
    </location>
</feature>
<evidence type="ECO:0000313" key="13">
    <source>
        <dbReference type="Proteomes" id="UP000198504"/>
    </source>
</evidence>
<evidence type="ECO:0000256" key="1">
    <source>
        <dbReference type="ARBA" id="ARBA00004429"/>
    </source>
</evidence>
<keyword evidence="2 11" id="KW-0813">Transport</keyword>
<dbReference type="HAMAP" id="MF_01844">
    <property type="entry name" value="NhaA"/>
    <property type="match status" value="1"/>
</dbReference>
<dbReference type="PANTHER" id="PTHR30341:SF0">
    <property type="entry name" value="NA(+)_H(+) ANTIPORTER NHAA"/>
    <property type="match status" value="1"/>
</dbReference>
<keyword evidence="4 11" id="KW-1003">Cell membrane</keyword>
<keyword evidence="7 11" id="KW-0915">Sodium</keyword>
<dbReference type="GO" id="GO:0006885">
    <property type="term" value="P:regulation of pH"/>
    <property type="evidence" value="ECO:0007669"/>
    <property type="project" value="UniProtKB-UniRule"/>
</dbReference>
<proteinExistence type="inferred from homology"/>
<keyword evidence="6 11" id="KW-1133">Transmembrane helix</keyword>
<feature type="transmembrane region" description="Helical" evidence="11">
    <location>
        <begin position="202"/>
        <end position="219"/>
    </location>
</feature>
<feature type="transmembrane region" description="Helical" evidence="11">
    <location>
        <begin position="174"/>
        <end position="195"/>
    </location>
</feature>
<gene>
    <name evidence="11" type="primary">nhaA</name>
    <name evidence="12" type="ORF">SAMN05421756_1039</name>
</gene>
<evidence type="ECO:0000313" key="12">
    <source>
        <dbReference type="EMBL" id="SEQ27494.1"/>
    </source>
</evidence>
<keyword evidence="9 11" id="KW-0472">Membrane</keyword>
<evidence type="ECO:0000256" key="10">
    <source>
        <dbReference type="ARBA" id="ARBA00023201"/>
    </source>
</evidence>
<feature type="transmembrane region" description="Helical" evidence="11">
    <location>
        <begin position="353"/>
        <end position="379"/>
    </location>
</feature>
<dbReference type="Gene3D" id="1.20.1530.10">
    <property type="entry name" value="Na+/H+ antiporter like domain"/>
    <property type="match status" value="1"/>
</dbReference>
<evidence type="ECO:0000256" key="9">
    <source>
        <dbReference type="ARBA" id="ARBA00023136"/>
    </source>
</evidence>
<dbReference type="Pfam" id="PF06965">
    <property type="entry name" value="Na_H_antiport_1"/>
    <property type="match status" value="1"/>
</dbReference>
<comment type="catalytic activity">
    <reaction evidence="11">
        <text>Na(+)(in) + 2 H(+)(out) = Na(+)(out) + 2 H(+)(in)</text>
        <dbReference type="Rhea" id="RHEA:29251"/>
        <dbReference type="ChEBI" id="CHEBI:15378"/>
        <dbReference type="ChEBI" id="CHEBI:29101"/>
    </reaction>
</comment>
<dbReference type="GO" id="GO:0005886">
    <property type="term" value="C:plasma membrane"/>
    <property type="evidence" value="ECO:0007669"/>
    <property type="project" value="UniProtKB-SubCell"/>
</dbReference>
<comment type="function">
    <text evidence="11">Na(+)/H(+) antiporter that extrudes sodium in exchange for external protons.</text>
</comment>
<comment type="subcellular location">
    <subcellularLocation>
        <location evidence="1">Cell inner membrane</location>
        <topology evidence="1">Multi-pass membrane protein</topology>
    </subcellularLocation>
    <subcellularLocation>
        <location evidence="11">Cell membrane</location>
        <topology evidence="11">Multi-pass membrane protein</topology>
    </subcellularLocation>
</comment>
<feature type="transmembrane region" description="Helical" evidence="11">
    <location>
        <begin position="38"/>
        <end position="62"/>
    </location>
</feature>
<dbReference type="PANTHER" id="PTHR30341">
    <property type="entry name" value="SODIUM ION/PROTON ANTIPORTER NHAA-RELATED"/>
    <property type="match status" value="1"/>
</dbReference>
<evidence type="ECO:0000256" key="3">
    <source>
        <dbReference type="ARBA" id="ARBA00022449"/>
    </source>
</evidence>
<evidence type="ECO:0000256" key="11">
    <source>
        <dbReference type="HAMAP-Rule" id="MF_01844"/>
    </source>
</evidence>
<dbReference type="EMBL" id="FOFA01000003">
    <property type="protein sequence ID" value="SEQ27494.1"/>
    <property type="molecule type" value="Genomic_DNA"/>
</dbReference>
<feature type="transmembrane region" description="Helical" evidence="11">
    <location>
        <begin position="317"/>
        <end position="341"/>
    </location>
</feature>
<comment type="similarity">
    <text evidence="11">Belongs to the NhaA Na(+)/H(+) (TC 2.A.33) antiporter family.</text>
</comment>
<feature type="transmembrane region" description="Helical" evidence="11">
    <location>
        <begin position="289"/>
        <end position="311"/>
    </location>
</feature>
<feature type="transmembrane region" description="Helical" evidence="11">
    <location>
        <begin position="113"/>
        <end position="134"/>
    </location>
</feature>
<evidence type="ECO:0000256" key="6">
    <source>
        <dbReference type="ARBA" id="ARBA00022989"/>
    </source>
</evidence>
<feature type="transmembrane region" description="Helical" evidence="11">
    <location>
        <begin position="225"/>
        <end position="255"/>
    </location>
</feature>
<keyword evidence="13" id="KW-1185">Reference proteome</keyword>
<evidence type="ECO:0000256" key="5">
    <source>
        <dbReference type="ARBA" id="ARBA00022692"/>
    </source>
</evidence>
<organism evidence="12 13">
    <name type="scientific">Microlunatus flavus</name>
    <dbReference type="NCBI Taxonomy" id="1036181"/>
    <lineage>
        <taxon>Bacteria</taxon>
        <taxon>Bacillati</taxon>
        <taxon>Actinomycetota</taxon>
        <taxon>Actinomycetes</taxon>
        <taxon>Propionibacteriales</taxon>
        <taxon>Propionibacteriaceae</taxon>
        <taxon>Microlunatus</taxon>
    </lineage>
</organism>
<reference evidence="13" key="1">
    <citation type="submission" date="2016-10" db="EMBL/GenBank/DDBJ databases">
        <authorList>
            <person name="Varghese N."/>
            <person name="Submissions S."/>
        </authorList>
    </citation>
    <scope>NUCLEOTIDE SEQUENCE [LARGE SCALE GENOMIC DNA]</scope>
    <source>
        <strain evidence="13">CGMCC 4.6856</strain>
    </source>
</reference>
<protein>
    <recommendedName>
        <fullName evidence="11">Na(+)/H(+) antiporter NhaA</fullName>
    </recommendedName>
    <alternativeName>
        <fullName evidence="11">Sodium/proton antiporter NhaA</fullName>
    </alternativeName>
</protein>
<keyword evidence="3 11" id="KW-0050">Antiport</keyword>
<evidence type="ECO:0000256" key="7">
    <source>
        <dbReference type="ARBA" id="ARBA00023053"/>
    </source>
</evidence>
<evidence type="ECO:0000256" key="4">
    <source>
        <dbReference type="ARBA" id="ARBA00022475"/>
    </source>
</evidence>
<dbReference type="Proteomes" id="UP000198504">
    <property type="component" value="Unassembled WGS sequence"/>
</dbReference>
<dbReference type="OrthoDB" id="117402at2"/>
<evidence type="ECO:0000256" key="2">
    <source>
        <dbReference type="ARBA" id="ARBA00022448"/>
    </source>
</evidence>
<dbReference type="AlphaFoldDB" id="A0A1H9EP42"/>
<keyword evidence="5 11" id="KW-0812">Transmembrane</keyword>
<evidence type="ECO:0000256" key="8">
    <source>
        <dbReference type="ARBA" id="ARBA00023065"/>
    </source>
</evidence>
<feature type="transmembrane region" description="Helical" evidence="11">
    <location>
        <begin position="146"/>
        <end position="168"/>
    </location>
</feature>
<sequence>MSPNDPLPPLARSVFPRGSWSEATRIADVLRRETVGGALLLAATVVALVWANSPWASAYAALRDLRVGPAALHLDLSLGAWAADGLLAIFFFVAGLELKREFVAGDLRDPRRAALPVVAAVGGMAVPALVFVLVNLRTGSGALQGWAIPTATDIAFALAVLAVVSTHLPSGLRTFLLTLAVVDDLLAITIIAVFYTRELHPLLLLAALVPLGLFGLLVQRRVRSWWLLVPLAVVAWALVHASGVHATVAGVLLAFTVPVVRSQAAGGPGAGPGMAEHLEHRVRPLSTGFAVPVFAFFAAGVTVGGFSGLTASLQDTVALGITLGLLVGKAVGVFGATFLMARFTRASLDEDLTWVDVAGLAVLAGIGFTVSLLIGELAYGAGSERDEHVKVGVLLGSLLSALVAATVLRLRNRTYRRLCEAEARDDDGDGTPDVYQVPPAQG</sequence>
<dbReference type="RefSeq" id="WP_091178612.1">
    <property type="nucleotide sequence ID" value="NZ_FOFA01000003.1"/>
</dbReference>
<keyword evidence="8 11" id="KW-0406">Ion transport</keyword>
<feature type="transmembrane region" description="Helical" evidence="11">
    <location>
        <begin position="391"/>
        <end position="408"/>
    </location>
</feature>